<keyword evidence="3" id="KW-1185">Reference proteome</keyword>
<feature type="region of interest" description="Disordered" evidence="1">
    <location>
        <begin position="39"/>
        <end position="65"/>
    </location>
</feature>
<dbReference type="AlphaFoldDB" id="A0AAV8XY13"/>
<proteinExistence type="predicted"/>
<dbReference type="Proteomes" id="UP001162162">
    <property type="component" value="Unassembled WGS sequence"/>
</dbReference>
<evidence type="ECO:0000256" key="1">
    <source>
        <dbReference type="SAM" id="MobiDB-lite"/>
    </source>
</evidence>
<accession>A0AAV8XY13</accession>
<comment type="caution">
    <text evidence="2">The sequence shown here is derived from an EMBL/GenBank/DDBJ whole genome shotgun (WGS) entry which is preliminary data.</text>
</comment>
<name>A0AAV8XY13_9CUCU</name>
<sequence length="65" mass="7462">MFEKCVHVNCVQGIKKSWMDRNVFTDWYKNVFIPSVKKRNPDPEAKEKKQFSTGVALSARAEGEG</sequence>
<feature type="compositionally biased region" description="Basic and acidic residues" evidence="1">
    <location>
        <begin position="39"/>
        <end position="50"/>
    </location>
</feature>
<gene>
    <name evidence="2" type="ORF">NQ318_008044</name>
</gene>
<dbReference type="EMBL" id="JAPWTK010000298">
    <property type="protein sequence ID" value="KAJ8943180.1"/>
    <property type="molecule type" value="Genomic_DNA"/>
</dbReference>
<evidence type="ECO:0000313" key="2">
    <source>
        <dbReference type="EMBL" id="KAJ8943180.1"/>
    </source>
</evidence>
<reference evidence="2" key="1">
    <citation type="journal article" date="2023" name="Insect Mol. Biol.">
        <title>Genome sequencing provides insights into the evolution of gene families encoding plant cell wall-degrading enzymes in longhorned beetles.</title>
        <authorList>
            <person name="Shin N.R."/>
            <person name="Okamura Y."/>
            <person name="Kirsch R."/>
            <person name="Pauchet Y."/>
        </authorList>
    </citation>
    <scope>NUCLEOTIDE SEQUENCE</scope>
    <source>
        <strain evidence="2">AMC_N1</strain>
    </source>
</reference>
<organism evidence="2 3">
    <name type="scientific">Aromia moschata</name>
    <dbReference type="NCBI Taxonomy" id="1265417"/>
    <lineage>
        <taxon>Eukaryota</taxon>
        <taxon>Metazoa</taxon>
        <taxon>Ecdysozoa</taxon>
        <taxon>Arthropoda</taxon>
        <taxon>Hexapoda</taxon>
        <taxon>Insecta</taxon>
        <taxon>Pterygota</taxon>
        <taxon>Neoptera</taxon>
        <taxon>Endopterygota</taxon>
        <taxon>Coleoptera</taxon>
        <taxon>Polyphaga</taxon>
        <taxon>Cucujiformia</taxon>
        <taxon>Chrysomeloidea</taxon>
        <taxon>Cerambycidae</taxon>
        <taxon>Cerambycinae</taxon>
        <taxon>Callichromatini</taxon>
        <taxon>Aromia</taxon>
    </lineage>
</organism>
<protein>
    <submittedName>
        <fullName evidence="2">Uncharacterized protein</fullName>
    </submittedName>
</protein>
<evidence type="ECO:0000313" key="3">
    <source>
        <dbReference type="Proteomes" id="UP001162162"/>
    </source>
</evidence>